<protein>
    <submittedName>
        <fullName evidence="2">Uncharacterized protein</fullName>
    </submittedName>
</protein>
<organism evidence="2 3">
    <name type="scientific">Paramecium pentaurelia</name>
    <dbReference type="NCBI Taxonomy" id="43138"/>
    <lineage>
        <taxon>Eukaryota</taxon>
        <taxon>Sar</taxon>
        <taxon>Alveolata</taxon>
        <taxon>Ciliophora</taxon>
        <taxon>Intramacronucleata</taxon>
        <taxon>Oligohymenophorea</taxon>
        <taxon>Peniculida</taxon>
        <taxon>Parameciidae</taxon>
        <taxon>Paramecium</taxon>
    </lineage>
</organism>
<proteinExistence type="predicted"/>
<feature type="compositionally biased region" description="Polar residues" evidence="1">
    <location>
        <begin position="84"/>
        <end position="102"/>
    </location>
</feature>
<sequence length="131" mass="15593">MGSLVSNNKMNSQIEQLEEDNQITVNRPQTFQYYPKLYQKNYDDHINDKKLESNDIDVKHSCFIYFETIQNVDELDDIEDSRETPSWNIPQISNYPDITNNSKTRKLHKKSQTKKKQGKNIIQRINIETHF</sequence>
<dbReference type="Proteomes" id="UP000689195">
    <property type="component" value="Unassembled WGS sequence"/>
</dbReference>
<name>A0A8S1TSK5_9CILI</name>
<reference evidence="2" key="1">
    <citation type="submission" date="2021-01" db="EMBL/GenBank/DDBJ databases">
        <authorList>
            <consortium name="Genoscope - CEA"/>
            <person name="William W."/>
        </authorList>
    </citation>
    <scope>NUCLEOTIDE SEQUENCE</scope>
</reference>
<gene>
    <name evidence="2" type="ORF">PPENT_87.1.T0260269</name>
</gene>
<comment type="caution">
    <text evidence="2">The sequence shown here is derived from an EMBL/GenBank/DDBJ whole genome shotgun (WGS) entry which is preliminary data.</text>
</comment>
<feature type="region of interest" description="Disordered" evidence="1">
    <location>
        <begin position="81"/>
        <end position="106"/>
    </location>
</feature>
<evidence type="ECO:0000313" key="3">
    <source>
        <dbReference type="Proteomes" id="UP000689195"/>
    </source>
</evidence>
<keyword evidence="3" id="KW-1185">Reference proteome</keyword>
<evidence type="ECO:0000313" key="2">
    <source>
        <dbReference type="EMBL" id="CAD8155013.1"/>
    </source>
</evidence>
<evidence type="ECO:0000256" key="1">
    <source>
        <dbReference type="SAM" id="MobiDB-lite"/>
    </source>
</evidence>
<dbReference type="AlphaFoldDB" id="A0A8S1TSK5"/>
<dbReference type="EMBL" id="CAJJDO010000026">
    <property type="protein sequence ID" value="CAD8155013.1"/>
    <property type="molecule type" value="Genomic_DNA"/>
</dbReference>
<accession>A0A8S1TSK5</accession>